<accession>A0A6L5X6T2</accession>
<dbReference type="AlphaFoldDB" id="A0A6L5X6T2"/>
<evidence type="ECO:0000256" key="5">
    <source>
        <dbReference type="ARBA" id="ARBA00022692"/>
    </source>
</evidence>
<keyword evidence="11" id="KW-1185">Reference proteome</keyword>
<evidence type="ECO:0000256" key="8">
    <source>
        <dbReference type="SAM" id="Phobius"/>
    </source>
</evidence>
<evidence type="ECO:0000256" key="4">
    <source>
        <dbReference type="ARBA" id="ARBA00022475"/>
    </source>
</evidence>
<dbReference type="PANTHER" id="PTHR30413:SF10">
    <property type="entry name" value="CAPSULE POLYSACCHARIDE EXPORT INNER-MEMBRANE PROTEIN CTRC"/>
    <property type="match status" value="1"/>
</dbReference>
<dbReference type="PANTHER" id="PTHR30413">
    <property type="entry name" value="INNER MEMBRANE TRANSPORT PERMEASE"/>
    <property type="match status" value="1"/>
</dbReference>
<sequence length="265" mass="30884">MLKYLITERKLIVTLAKNDFRKKFAGSYMGILWALVQPVVTVLMYWFVFQVGLRQTQSYGGVPFILWMLAGLVPWFYFNDALTGGTNSLVEYSYLVKKVVFRIEILPIVKACSALYVHVFFVVLTYVLYCLYGKFPGWYSFQMLYYSGCMFILVLSLSYGTAAISVLFRDNVQIVAIALQVGVWFTPIMWNFADIAPHLPKVVCWIFKLNPMYYICYGYRDSLIGHVPFWHHPALTAWFWIFTILAYLWGTKTFRRSRGHFADVL</sequence>
<dbReference type="RefSeq" id="WP_154524575.1">
    <property type="nucleotide sequence ID" value="NZ_JAQYJL010000026.1"/>
</dbReference>
<dbReference type="GO" id="GO:0005886">
    <property type="term" value="C:plasma membrane"/>
    <property type="evidence" value="ECO:0007669"/>
    <property type="project" value="UniProtKB-SubCell"/>
</dbReference>
<feature type="domain" description="ABC-2 type transporter transmembrane" evidence="9">
    <location>
        <begin position="12"/>
        <end position="222"/>
    </location>
</feature>
<dbReference type="InterPro" id="IPR013525">
    <property type="entry name" value="ABC2_TM"/>
</dbReference>
<feature type="transmembrane region" description="Helical" evidence="8">
    <location>
        <begin position="114"/>
        <end position="132"/>
    </location>
</feature>
<keyword evidence="7 8" id="KW-0472">Membrane</keyword>
<comment type="caution">
    <text evidence="10">The sequence shown here is derived from an EMBL/GenBank/DDBJ whole genome shotgun (WGS) entry which is preliminary data.</text>
</comment>
<keyword evidence="4" id="KW-1003">Cell membrane</keyword>
<evidence type="ECO:0000256" key="7">
    <source>
        <dbReference type="ARBA" id="ARBA00023136"/>
    </source>
</evidence>
<protein>
    <submittedName>
        <fullName evidence="10">ABC transporter permease</fullName>
    </submittedName>
</protein>
<dbReference type="GO" id="GO:0140359">
    <property type="term" value="F:ABC-type transporter activity"/>
    <property type="evidence" value="ECO:0007669"/>
    <property type="project" value="InterPro"/>
</dbReference>
<comment type="subcellular location">
    <subcellularLocation>
        <location evidence="1">Cell membrane</location>
        <topology evidence="1">Multi-pass membrane protein</topology>
    </subcellularLocation>
</comment>
<evidence type="ECO:0000259" key="9">
    <source>
        <dbReference type="Pfam" id="PF01061"/>
    </source>
</evidence>
<keyword evidence="5 8" id="KW-0812">Transmembrane</keyword>
<gene>
    <name evidence="10" type="ORF">FYJ35_05995</name>
</gene>
<feature type="transmembrane region" description="Helical" evidence="8">
    <location>
        <begin position="232"/>
        <end position="250"/>
    </location>
</feature>
<evidence type="ECO:0000313" key="10">
    <source>
        <dbReference type="EMBL" id="MSS14594.1"/>
    </source>
</evidence>
<dbReference type="Pfam" id="PF01061">
    <property type="entry name" value="ABC2_membrane"/>
    <property type="match status" value="1"/>
</dbReference>
<evidence type="ECO:0000256" key="2">
    <source>
        <dbReference type="ARBA" id="ARBA00007783"/>
    </source>
</evidence>
<feature type="transmembrane region" description="Helical" evidence="8">
    <location>
        <begin position="28"/>
        <end position="48"/>
    </location>
</feature>
<dbReference type="EMBL" id="VULZ01000005">
    <property type="protein sequence ID" value="MSS14594.1"/>
    <property type="molecule type" value="Genomic_DNA"/>
</dbReference>
<evidence type="ECO:0000256" key="1">
    <source>
        <dbReference type="ARBA" id="ARBA00004651"/>
    </source>
</evidence>
<comment type="similarity">
    <text evidence="2">Belongs to the ABC-2 integral membrane protein family.</text>
</comment>
<evidence type="ECO:0000256" key="6">
    <source>
        <dbReference type="ARBA" id="ARBA00022989"/>
    </source>
</evidence>
<keyword evidence="6 8" id="KW-1133">Transmembrane helix</keyword>
<dbReference type="Proteomes" id="UP000481852">
    <property type="component" value="Unassembled WGS sequence"/>
</dbReference>
<proteinExistence type="inferred from homology"/>
<reference evidence="10 11" key="1">
    <citation type="submission" date="2019-08" db="EMBL/GenBank/DDBJ databases">
        <title>In-depth cultivation of the pig gut microbiome towards novel bacterial diversity and tailored functional studies.</title>
        <authorList>
            <person name="Wylensek D."/>
            <person name="Hitch T.C.A."/>
            <person name="Clavel T."/>
        </authorList>
    </citation>
    <scope>NUCLEOTIDE SEQUENCE [LARGE SCALE GENOMIC DNA]</scope>
    <source>
        <strain evidence="10 11">Oil+RF-744-WCA-WT-11</strain>
    </source>
</reference>
<evidence type="ECO:0000256" key="3">
    <source>
        <dbReference type="ARBA" id="ARBA00022448"/>
    </source>
</evidence>
<keyword evidence="3" id="KW-0813">Transport</keyword>
<evidence type="ECO:0000313" key="11">
    <source>
        <dbReference type="Proteomes" id="UP000481852"/>
    </source>
</evidence>
<dbReference type="GO" id="GO:0015920">
    <property type="term" value="P:lipopolysaccharide transport"/>
    <property type="evidence" value="ECO:0007669"/>
    <property type="project" value="TreeGrafter"/>
</dbReference>
<organism evidence="10 11">
    <name type="scientific">Porcincola intestinalis</name>
    <dbReference type="NCBI Taxonomy" id="2606632"/>
    <lineage>
        <taxon>Bacteria</taxon>
        <taxon>Bacillati</taxon>
        <taxon>Bacillota</taxon>
        <taxon>Clostridia</taxon>
        <taxon>Lachnospirales</taxon>
        <taxon>Lachnospiraceae</taxon>
        <taxon>Porcincola</taxon>
    </lineage>
</organism>
<feature type="transmembrane region" description="Helical" evidence="8">
    <location>
        <begin position="60"/>
        <end position="78"/>
    </location>
</feature>
<name>A0A6L5X6T2_9FIRM</name>
<feature type="transmembrane region" description="Helical" evidence="8">
    <location>
        <begin position="174"/>
        <end position="193"/>
    </location>
</feature>
<feature type="transmembrane region" description="Helical" evidence="8">
    <location>
        <begin position="144"/>
        <end position="168"/>
    </location>
</feature>